<sequence>MKFEIVAVGKMRNDSFRNLTDDYMGRLVHYLPAEEIEVRESRLTSQNLQKGLVEEAEWMRSASSEGTIEVALDERGKQLTSREFAQWVNEWMISGTRYVSFYIGSANGLDPTFRGQCQRRLSLAKMTLPHEMARMMLAEQLYRAMSIIRGEPYHR</sequence>
<evidence type="ECO:0000256" key="2">
    <source>
        <dbReference type="ARBA" id="ARBA00022679"/>
    </source>
</evidence>
<dbReference type="InterPro" id="IPR003742">
    <property type="entry name" value="RlmH-like"/>
</dbReference>
<dbReference type="Proteomes" id="UP000249799">
    <property type="component" value="Chromosome"/>
</dbReference>
<dbReference type="AlphaFoldDB" id="A0A2Z4FJZ0"/>
<keyword evidence="2 5" id="KW-0808">Transferase</keyword>
<protein>
    <recommendedName>
        <fullName evidence="5">Ribosomal RNA large subunit methyltransferase H</fullName>
        <ecNumber evidence="5">2.1.1.177</ecNumber>
    </recommendedName>
    <alternativeName>
        <fullName evidence="5">23S rRNA (pseudouridine1915-N3)-methyltransferase</fullName>
    </alternativeName>
    <alternativeName>
        <fullName evidence="5">23S rRNA m3Psi1915 methyltransferase</fullName>
    </alternativeName>
    <alternativeName>
        <fullName evidence="5">rRNA (pseudouridine-N3-)-methyltransferase RlmH</fullName>
    </alternativeName>
</protein>
<dbReference type="OrthoDB" id="9806643at2"/>
<keyword evidence="1 5" id="KW-0489">Methyltransferase</keyword>
<dbReference type="InterPro" id="IPR029026">
    <property type="entry name" value="tRNA_m1G_MTases_N"/>
</dbReference>
<keyword evidence="3 5" id="KW-0949">S-adenosyl-L-methionine</keyword>
<dbReference type="CDD" id="cd18081">
    <property type="entry name" value="RlmH-like"/>
    <property type="match status" value="1"/>
</dbReference>
<feature type="binding site" evidence="5">
    <location>
        <begin position="123"/>
        <end position="128"/>
    </location>
    <ligand>
        <name>S-adenosyl-L-methionine</name>
        <dbReference type="ChEBI" id="CHEBI:59789"/>
    </ligand>
</feature>
<evidence type="ECO:0000313" key="7">
    <source>
        <dbReference type="Proteomes" id="UP000249799"/>
    </source>
</evidence>
<dbReference type="Pfam" id="PF02590">
    <property type="entry name" value="SPOUT_MTase"/>
    <property type="match status" value="1"/>
</dbReference>
<feature type="binding site" evidence="5">
    <location>
        <position position="72"/>
    </location>
    <ligand>
        <name>S-adenosyl-L-methionine</name>
        <dbReference type="ChEBI" id="CHEBI:59789"/>
    </ligand>
</feature>
<keyword evidence="7" id="KW-1185">Reference proteome</keyword>
<dbReference type="PANTHER" id="PTHR33603:SF1">
    <property type="entry name" value="RIBOSOMAL RNA LARGE SUBUNIT METHYLTRANSFERASE H"/>
    <property type="match status" value="1"/>
</dbReference>
<evidence type="ECO:0000256" key="3">
    <source>
        <dbReference type="ARBA" id="ARBA00022691"/>
    </source>
</evidence>
<organism evidence="6 7">
    <name type="scientific">Bradymonas sediminis</name>
    <dbReference type="NCBI Taxonomy" id="1548548"/>
    <lineage>
        <taxon>Bacteria</taxon>
        <taxon>Deltaproteobacteria</taxon>
        <taxon>Bradymonadales</taxon>
        <taxon>Bradymonadaceae</taxon>
        <taxon>Bradymonas</taxon>
    </lineage>
</organism>
<dbReference type="EC" id="2.1.1.177" evidence="5"/>
<dbReference type="KEGG" id="bsed:DN745_08080"/>
<dbReference type="EMBL" id="CP030032">
    <property type="protein sequence ID" value="AWV89297.1"/>
    <property type="molecule type" value="Genomic_DNA"/>
</dbReference>
<proteinExistence type="inferred from homology"/>
<dbReference type="Gene3D" id="3.40.1280.10">
    <property type="match status" value="1"/>
</dbReference>
<dbReference type="PANTHER" id="PTHR33603">
    <property type="entry name" value="METHYLTRANSFERASE"/>
    <property type="match status" value="1"/>
</dbReference>
<comment type="subunit">
    <text evidence="5">Homodimer.</text>
</comment>
<evidence type="ECO:0000313" key="6">
    <source>
        <dbReference type="EMBL" id="AWV89297.1"/>
    </source>
</evidence>
<comment type="catalytic activity">
    <reaction evidence="5">
        <text>pseudouridine(1915) in 23S rRNA + S-adenosyl-L-methionine = N(3)-methylpseudouridine(1915) in 23S rRNA + S-adenosyl-L-homocysteine + H(+)</text>
        <dbReference type="Rhea" id="RHEA:42752"/>
        <dbReference type="Rhea" id="RHEA-COMP:10221"/>
        <dbReference type="Rhea" id="RHEA-COMP:10222"/>
        <dbReference type="ChEBI" id="CHEBI:15378"/>
        <dbReference type="ChEBI" id="CHEBI:57856"/>
        <dbReference type="ChEBI" id="CHEBI:59789"/>
        <dbReference type="ChEBI" id="CHEBI:65314"/>
        <dbReference type="ChEBI" id="CHEBI:74486"/>
        <dbReference type="EC" id="2.1.1.177"/>
    </reaction>
</comment>
<comment type="function">
    <text evidence="5">Specifically methylates the pseudouridine at position 1915 (m3Psi1915) in 23S rRNA.</text>
</comment>
<comment type="similarity">
    <text evidence="4 5">Belongs to the RNA methyltransferase RlmH family.</text>
</comment>
<dbReference type="GO" id="GO:0005737">
    <property type="term" value="C:cytoplasm"/>
    <property type="evidence" value="ECO:0007669"/>
    <property type="project" value="UniProtKB-SubCell"/>
</dbReference>
<name>A0A2Z4FJZ0_9DELT</name>
<keyword evidence="5" id="KW-0963">Cytoplasm</keyword>
<dbReference type="GO" id="GO:0070038">
    <property type="term" value="F:rRNA (pseudouridine-N3-)-methyltransferase activity"/>
    <property type="evidence" value="ECO:0007669"/>
    <property type="project" value="UniProtKB-UniRule"/>
</dbReference>
<accession>A0A2Z4FJZ0</accession>
<keyword evidence="5" id="KW-0698">rRNA processing</keyword>
<dbReference type="SUPFAM" id="SSF75217">
    <property type="entry name" value="alpha/beta knot"/>
    <property type="match status" value="1"/>
</dbReference>
<comment type="subcellular location">
    <subcellularLocation>
        <location evidence="5">Cytoplasm</location>
    </subcellularLocation>
</comment>
<dbReference type="InterPro" id="IPR029028">
    <property type="entry name" value="Alpha/beta_knot_MTases"/>
</dbReference>
<dbReference type="HAMAP" id="MF_00658">
    <property type="entry name" value="23SrRNA_methyltr_H"/>
    <property type="match status" value="1"/>
</dbReference>
<dbReference type="RefSeq" id="WP_111333686.1">
    <property type="nucleotide sequence ID" value="NZ_CP030032.1"/>
</dbReference>
<reference evidence="6 7" key="1">
    <citation type="submission" date="2018-06" db="EMBL/GenBank/DDBJ databases">
        <title>Lujinxingia sediminis gen. nov. sp. nov., a new facultative anaerobic member of the class Deltaproteobacteria, and proposal of Lujinxingaceae fam. nov.</title>
        <authorList>
            <person name="Guo L.-Y."/>
            <person name="Li C.-M."/>
            <person name="Wang S."/>
            <person name="Du Z.-J."/>
        </authorList>
    </citation>
    <scope>NUCLEOTIDE SEQUENCE [LARGE SCALE GENOMIC DNA]</scope>
    <source>
        <strain evidence="6 7">FA350</strain>
    </source>
</reference>
<evidence type="ECO:0000256" key="1">
    <source>
        <dbReference type="ARBA" id="ARBA00022603"/>
    </source>
</evidence>
<evidence type="ECO:0000256" key="4">
    <source>
        <dbReference type="ARBA" id="ARBA00038303"/>
    </source>
</evidence>
<evidence type="ECO:0000256" key="5">
    <source>
        <dbReference type="HAMAP-Rule" id="MF_00658"/>
    </source>
</evidence>
<dbReference type="PIRSF" id="PIRSF004505">
    <property type="entry name" value="MT_bac"/>
    <property type="match status" value="1"/>
</dbReference>
<gene>
    <name evidence="5" type="primary">rlmH</name>
    <name evidence="6" type="ORF">DN745_08080</name>
</gene>
<feature type="binding site" evidence="5">
    <location>
        <position position="104"/>
    </location>
    <ligand>
        <name>S-adenosyl-L-methionine</name>
        <dbReference type="ChEBI" id="CHEBI:59789"/>
    </ligand>
</feature>